<evidence type="ECO:0000313" key="1">
    <source>
        <dbReference type="EMBL" id="KAH7938381.1"/>
    </source>
</evidence>
<name>A0ACB8CBS9_DERSI</name>
<sequence length="273" mass="30813">MATFNSLQDDLVKCPYNPFHKVKRGRLNIHMTKCRKEHPRYRLKPCPFTTDHMAPANDEDYQRHLATCPDRSSTFCTATSDDPDPPFDIPAPEGAKPFVPEPEEQWDVGPSSSGRPVDPFQPAVPPIFRTVQGMKPAERRRHYQSLNASGPPVVYVPGQYPQMEVAPMPRYYVPGLENRYRASEQGERVRNLADVLLDDEPGAVQPPTMQAIQTRAVQVTQPETVQARQHRAAQFWAPQVLDNPPAPGSTVDMDALARRMMGLGRARPQPEYY</sequence>
<proteinExistence type="predicted"/>
<keyword evidence="2" id="KW-1185">Reference proteome</keyword>
<dbReference type="EMBL" id="CM023477">
    <property type="protein sequence ID" value="KAH7938381.1"/>
    <property type="molecule type" value="Genomic_DNA"/>
</dbReference>
<dbReference type="Proteomes" id="UP000821865">
    <property type="component" value="Chromosome 8"/>
</dbReference>
<protein>
    <submittedName>
        <fullName evidence="1">Uncharacterized protein</fullName>
    </submittedName>
</protein>
<accession>A0ACB8CBS9</accession>
<comment type="caution">
    <text evidence="1">The sequence shown here is derived from an EMBL/GenBank/DDBJ whole genome shotgun (WGS) entry which is preliminary data.</text>
</comment>
<evidence type="ECO:0000313" key="2">
    <source>
        <dbReference type="Proteomes" id="UP000821865"/>
    </source>
</evidence>
<organism evidence="1 2">
    <name type="scientific">Dermacentor silvarum</name>
    <name type="common">Tick</name>
    <dbReference type="NCBI Taxonomy" id="543639"/>
    <lineage>
        <taxon>Eukaryota</taxon>
        <taxon>Metazoa</taxon>
        <taxon>Ecdysozoa</taxon>
        <taxon>Arthropoda</taxon>
        <taxon>Chelicerata</taxon>
        <taxon>Arachnida</taxon>
        <taxon>Acari</taxon>
        <taxon>Parasitiformes</taxon>
        <taxon>Ixodida</taxon>
        <taxon>Ixodoidea</taxon>
        <taxon>Ixodidae</taxon>
        <taxon>Rhipicephalinae</taxon>
        <taxon>Dermacentor</taxon>
    </lineage>
</organism>
<reference evidence="1" key="1">
    <citation type="submission" date="2020-05" db="EMBL/GenBank/DDBJ databases">
        <title>Large-scale comparative analyses of tick genomes elucidate their genetic diversity and vector capacities.</title>
        <authorList>
            <person name="Jia N."/>
            <person name="Wang J."/>
            <person name="Shi W."/>
            <person name="Du L."/>
            <person name="Sun Y."/>
            <person name="Zhan W."/>
            <person name="Jiang J."/>
            <person name="Wang Q."/>
            <person name="Zhang B."/>
            <person name="Ji P."/>
            <person name="Sakyi L.B."/>
            <person name="Cui X."/>
            <person name="Yuan T."/>
            <person name="Jiang B."/>
            <person name="Yang W."/>
            <person name="Lam T.T.-Y."/>
            <person name="Chang Q."/>
            <person name="Ding S."/>
            <person name="Wang X."/>
            <person name="Zhu J."/>
            <person name="Ruan X."/>
            <person name="Zhao L."/>
            <person name="Wei J."/>
            <person name="Que T."/>
            <person name="Du C."/>
            <person name="Cheng J."/>
            <person name="Dai P."/>
            <person name="Han X."/>
            <person name="Huang E."/>
            <person name="Gao Y."/>
            <person name="Liu J."/>
            <person name="Shao H."/>
            <person name="Ye R."/>
            <person name="Li L."/>
            <person name="Wei W."/>
            <person name="Wang X."/>
            <person name="Wang C."/>
            <person name="Yang T."/>
            <person name="Huo Q."/>
            <person name="Li W."/>
            <person name="Guo W."/>
            <person name="Chen H."/>
            <person name="Zhou L."/>
            <person name="Ni X."/>
            <person name="Tian J."/>
            <person name="Zhou Y."/>
            <person name="Sheng Y."/>
            <person name="Liu T."/>
            <person name="Pan Y."/>
            <person name="Xia L."/>
            <person name="Li J."/>
            <person name="Zhao F."/>
            <person name="Cao W."/>
        </authorList>
    </citation>
    <scope>NUCLEOTIDE SEQUENCE</scope>
    <source>
        <strain evidence="1">Dsil-2018</strain>
    </source>
</reference>
<gene>
    <name evidence="1" type="ORF">HPB49_023112</name>
</gene>